<dbReference type="InterPro" id="IPR043148">
    <property type="entry name" value="TagF_C"/>
</dbReference>
<organism evidence="1 2">
    <name type="scientific">Saccharopolyspora rosea</name>
    <dbReference type="NCBI Taxonomy" id="524884"/>
    <lineage>
        <taxon>Bacteria</taxon>
        <taxon>Bacillati</taxon>
        <taxon>Actinomycetota</taxon>
        <taxon>Actinomycetes</taxon>
        <taxon>Pseudonocardiales</taxon>
        <taxon>Pseudonocardiaceae</taxon>
        <taxon>Saccharopolyspora</taxon>
    </lineage>
</organism>
<dbReference type="Proteomes" id="UP001597018">
    <property type="component" value="Unassembled WGS sequence"/>
</dbReference>
<protein>
    <recommendedName>
        <fullName evidence="3">LigA protein</fullName>
    </recommendedName>
</protein>
<sequence length="417" mass="45668">MFGLSDSWLLHDGAVVPSTHVLSHHEQLDRLRRHCPEAVDAALVAGDPCFDRMLASRPLRETYRRRLGARPDQRVVVVSSTWGPESLWGRDPGLVHRLARELPLDEYRVVVALHPNIWYGHTPWQVRMWLAECTRAGVVVVPPEEGWRAALVAADVTVGDHGSVTFYSAALGTPVLLASWPEHTVDPASPIAALLREAPRLADRDLTAQLNTAIADGADRYADIAALTTSVPGESARLLRTAVYTHLDLDEPDGPAEPAAVPLPEVTTPAPTSQLVDVRPDGELAVVTRRSAEALRTPERLPPDAVLTTTTDEPARRLLELAEVLVRFERDPDPLGWIRATLPRLPGCLLGATQDPDGRWIVAGTDIAPVRFTGDPDLGPVYAALLHAWLREGRRDFPPAARLRLGPREATVRVETD</sequence>
<accession>A0ABW3G087</accession>
<keyword evidence="2" id="KW-1185">Reference proteome</keyword>
<reference evidence="2" key="1">
    <citation type="journal article" date="2019" name="Int. J. Syst. Evol. Microbiol.">
        <title>The Global Catalogue of Microorganisms (GCM) 10K type strain sequencing project: providing services to taxonomists for standard genome sequencing and annotation.</title>
        <authorList>
            <consortium name="The Broad Institute Genomics Platform"/>
            <consortium name="The Broad Institute Genome Sequencing Center for Infectious Disease"/>
            <person name="Wu L."/>
            <person name="Ma J."/>
        </authorList>
    </citation>
    <scope>NUCLEOTIDE SEQUENCE [LARGE SCALE GENOMIC DNA]</scope>
    <source>
        <strain evidence="2">CCUG 56401</strain>
    </source>
</reference>
<dbReference type="RefSeq" id="WP_345600746.1">
    <property type="nucleotide sequence ID" value="NZ_BAABLT010000017.1"/>
</dbReference>
<dbReference type="EMBL" id="JBHTIW010000060">
    <property type="protein sequence ID" value="MFD0924084.1"/>
    <property type="molecule type" value="Genomic_DNA"/>
</dbReference>
<comment type="caution">
    <text evidence="1">The sequence shown here is derived from an EMBL/GenBank/DDBJ whole genome shotgun (WGS) entry which is preliminary data.</text>
</comment>
<gene>
    <name evidence="1" type="ORF">ACFQ16_30455</name>
</gene>
<evidence type="ECO:0000313" key="2">
    <source>
        <dbReference type="Proteomes" id="UP001597018"/>
    </source>
</evidence>
<evidence type="ECO:0000313" key="1">
    <source>
        <dbReference type="EMBL" id="MFD0924084.1"/>
    </source>
</evidence>
<evidence type="ECO:0008006" key="3">
    <source>
        <dbReference type="Google" id="ProtNLM"/>
    </source>
</evidence>
<proteinExistence type="predicted"/>
<dbReference type="SUPFAM" id="SSF53756">
    <property type="entry name" value="UDP-Glycosyltransferase/glycogen phosphorylase"/>
    <property type="match status" value="1"/>
</dbReference>
<dbReference type="Gene3D" id="3.40.50.12580">
    <property type="match status" value="1"/>
</dbReference>
<name>A0ABW3G087_9PSEU</name>